<feature type="domain" description="HTH gntR-type" evidence="5">
    <location>
        <begin position="34"/>
        <end position="101"/>
    </location>
</feature>
<dbReference type="Gene3D" id="1.20.120.530">
    <property type="entry name" value="GntR ligand-binding domain-like"/>
    <property type="match status" value="1"/>
</dbReference>
<dbReference type="SMART" id="SM00895">
    <property type="entry name" value="FCD"/>
    <property type="match status" value="1"/>
</dbReference>
<evidence type="ECO:0000256" key="4">
    <source>
        <dbReference type="SAM" id="MobiDB-lite"/>
    </source>
</evidence>
<dbReference type="Pfam" id="PF00392">
    <property type="entry name" value="GntR"/>
    <property type="match status" value="1"/>
</dbReference>
<keyword evidence="2 6" id="KW-0238">DNA-binding</keyword>
<dbReference type="InterPro" id="IPR011711">
    <property type="entry name" value="GntR_C"/>
</dbReference>
<feature type="compositionally biased region" description="Basic and acidic residues" evidence="4">
    <location>
        <begin position="1"/>
        <end position="13"/>
    </location>
</feature>
<dbReference type="InterPro" id="IPR008920">
    <property type="entry name" value="TF_FadR/GntR_C"/>
</dbReference>
<dbReference type="Gene3D" id="1.10.10.10">
    <property type="entry name" value="Winged helix-like DNA-binding domain superfamily/Winged helix DNA-binding domain"/>
    <property type="match status" value="1"/>
</dbReference>
<reference evidence="6 7" key="1">
    <citation type="submission" date="2018-05" db="EMBL/GenBank/DDBJ databases">
        <title>Genomic Encyclopedia of Type Strains, Phase IV (KMG-V): Genome sequencing to study the core and pangenomes of soil and plant-associated prokaryotes.</title>
        <authorList>
            <person name="Whitman W."/>
        </authorList>
    </citation>
    <scope>NUCLEOTIDE SEQUENCE [LARGE SCALE GENOMIC DNA]</scope>
    <source>
        <strain evidence="6 7">SCZa-39</strain>
    </source>
</reference>
<dbReference type="InterPro" id="IPR036390">
    <property type="entry name" value="WH_DNA-bd_sf"/>
</dbReference>
<evidence type="ECO:0000313" key="7">
    <source>
        <dbReference type="Proteomes" id="UP000245712"/>
    </source>
</evidence>
<accession>A0ABX5KDI3</accession>
<sequence length="256" mass="27672">MARTAAMDKKSGMDTDPDMGSQGAQPLKGGAGRLQLSEAVAMHLREQIISGKLSPGEFLRIDAIASELGVSSTPVREGLLLLQSESIVRLIPRRGFVVVGLRADDLLDLFWAQATIGAELAARAAVVMTSEDIAVLQDLDEQHQQAVANGEHALAARLGHLFHRKINLSAQSPRLAQLLGNLTRQLPNRFYASIEGQLQGAVDYHPIIVNAIRVQDAESARSLMFRHILNGGKQLVATLERNEASNQSEASSDNDE</sequence>
<dbReference type="GO" id="GO:0003677">
    <property type="term" value="F:DNA binding"/>
    <property type="evidence" value="ECO:0007669"/>
    <property type="project" value="UniProtKB-KW"/>
</dbReference>
<evidence type="ECO:0000313" key="6">
    <source>
        <dbReference type="EMBL" id="PVX71580.1"/>
    </source>
</evidence>
<organism evidence="6 7">
    <name type="scientific">Paraburkholderia unamae</name>
    <dbReference type="NCBI Taxonomy" id="219649"/>
    <lineage>
        <taxon>Bacteria</taxon>
        <taxon>Pseudomonadati</taxon>
        <taxon>Pseudomonadota</taxon>
        <taxon>Betaproteobacteria</taxon>
        <taxon>Burkholderiales</taxon>
        <taxon>Burkholderiaceae</taxon>
        <taxon>Paraburkholderia</taxon>
    </lineage>
</organism>
<keyword evidence="3" id="KW-0804">Transcription</keyword>
<comment type="caution">
    <text evidence="6">The sequence shown here is derived from an EMBL/GenBank/DDBJ whole genome shotgun (WGS) entry which is preliminary data.</text>
</comment>
<protein>
    <submittedName>
        <fullName evidence="6">DNA-binding GntR family transcriptional regulator</fullName>
    </submittedName>
</protein>
<dbReference type="Pfam" id="PF07729">
    <property type="entry name" value="FCD"/>
    <property type="match status" value="1"/>
</dbReference>
<dbReference type="SMART" id="SM00345">
    <property type="entry name" value="HTH_GNTR"/>
    <property type="match status" value="1"/>
</dbReference>
<dbReference type="PROSITE" id="PS50949">
    <property type="entry name" value="HTH_GNTR"/>
    <property type="match status" value="1"/>
</dbReference>
<dbReference type="SUPFAM" id="SSF46785">
    <property type="entry name" value="Winged helix' DNA-binding domain"/>
    <property type="match status" value="1"/>
</dbReference>
<keyword evidence="1" id="KW-0805">Transcription regulation</keyword>
<keyword evidence="7" id="KW-1185">Reference proteome</keyword>
<dbReference type="Proteomes" id="UP000245712">
    <property type="component" value="Unassembled WGS sequence"/>
</dbReference>
<evidence type="ECO:0000259" key="5">
    <source>
        <dbReference type="PROSITE" id="PS50949"/>
    </source>
</evidence>
<dbReference type="SUPFAM" id="SSF48008">
    <property type="entry name" value="GntR ligand-binding domain-like"/>
    <property type="match status" value="1"/>
</dbReference>
<evidence type="ECO:0000256" key="1">
    <source>
        <dbReference type="ARBA" id="ARBA00023015"/>
    </source>
</evidence>
<dbReference type="CDD" id="cd07377">
    <property type="entry name" value="WHTH_GntR"/>
    <property type="match status" value="1"/>
</dbReference>
<proteinExistence type="predicted"/>
<dbReference type="PANTHER" id="PTHR43537:SF24">
    <property type="entry name" value="GLUCONATE OPERON TRANSCRIPTIONAL REPRESSOR"/>
    <property type="match status" value="1"/>
</dbReference>
<evidence type="ECO:0000256" key="3">
    <source>
        <dbReference type="ARBA" id="ARBA00023163"/>
    </source>
</evidence>
<evidence type="ECO:0000256" key="2">
    <source>
        <dbReference type="ARBA" id="ARBA00023125"/>
    </source>
</evidence>
<gene>
    <name evidence="6" type="ORF">C7402_1283</name>
</gene>
<dbReference type="InterPro" id="IPR036388">
    <property type="entry name" value="WH-like_DNA-bd_sf"/>
</dbReference>
<dbReference type="PANTHER" id="PTHR43537">
    <property type="entry name" value="TRANSCRIPTIONAL REGULATOR, GNTR FAMILY"/>
    <property type="match status" value="1"/>
</dbReference>
<name>A0ABX5KDI3_9BURK</name>
<feature type="region of interest" description="Disordered" evidence="4">
    <location>
        <begin position="1"/>
        <end position="29"/>
    </location>
</feature>
<dbReference type="InterPro" id="IPR000524">
    <property type="entry name" value="Tscrpt_reg_HTH_GntR"/>
</dbReference>
<dbReference type="EMBL" id="QEOB01000028">
    <property type="protein sequence ID" value="PVX71580.1"/>
    <property type="molecule type" value="Genomic_DNA"/>
</dbReference>